<dbReference type="PROSITE" id="PS00893">
    <property type="entry name" value="NUDIX_BOX"/>
    <property type="match status" value="1"/>
</dbReference>
<comment type="similarity">
    <text evidence="3">Belongs to the Nudix hydrolase family.</text>
</comment>
<dbReference type="Gene3D" id="3.90.79.10">
    <property type="entry name" value="Nucleoside Triphosphate Pyrophosphohydrolase"/>
    <property type="match status" value="1"/>
</dbReference>
<dbReference type="PRINTS" id="PR00502">
    <property type="entry name" value="NUDIXFAMILY"/>
</dbReference>
<proteinExistence type="inferred from homology"/>
<comment type="caution">
    <text evidence="5">The sequence shown here is derived from an EMBL/GenBank/DDBJ whole genome shotgun (WGS) entry which is preliminary data.</text>
</comment>
<gene>
    <name evidence="5" type="ORF">DEM34_03220</name>
</gene>
<dbReference type="PANTHER" id="PTHR21340">
    <property type="entry name" value="DIADENOSINE 5,5-P1,P4-TETRAPHOSPHATE PYROPHOSPHOHYDROLASE MUTT"/>
    <property type="match status" value="1"/>
</dbReference>
<dbReference type="InterPro" id="IPR015797">
    <property type="entry name" value="NUDIX_hydrolase-like_dom_sf"/>
</dbReference>
<evidence type="ECO:0000313" key="6">
    <source>
        <dbReference type="Proteomes" id="UP000245474"/>
    </source>
</evidence>
<dbReference type="OrthoDB" id="7066556at2"/>
<sequence length="154" mass="17921">MAETRRHPSRGRGRIRVLSAGVALVRAEAGEWRLLLLRAYQYWDFPKGQVEAGEQPLEAACREVAEETGIRELAFRWGYDYYETGPYARGKVARYYLAETPEREVVLGIAPELGEPEHQEWRWVDFDEAYALTSPRVRRVLDWMAERLPPRPES</sequence>
<keyword evidence="6" id="KW-1185">Reference proteome</keyword>
<feature type="domain" description="Nudix hydrolase" evidence="4">
    <location>
        <begin position="15"/>
        <end position="146"/>
    </location>
</feature>
<evidence type="ECO:0000256" key="1">
    <source>
        <dbReference type="ARBA" id="ARBA00001946"/>
    </source>
</evidence>
<evidence type="ECO:0000256" key="2">
    <source>
        <dbReference type="ARBA" id="ARBA00022801"/>
    </source>
</evidence>
<evidence type="ECO:0000313" key="5">
    <source>
        <dbReference type="EMBL" id="PWG64977.1"/>
    </source>
</evidence>
<dbReference type="AlphaFoldDB" id="A0A2U2N7A6"/>
<evidence type="ECO:0000259" key="4">
    <source>
        <dbReference type="PROSITE" id="PS51462"/>
    </source>
</evidence>
<protein>
    <submittedName>
        <fullName evidence="5">NUDIX hydrolase</fullName>
    </submittedName>
</protein>
<dbReference type="PANTHER" id="PTHR21340:SF0">
    <property type="entry name" value="BIS(5'-NUCLEOSYL)-TETRAPHOSPHATASE [ASYMMETRICAL]"/>
    <property type="match status" value="1"/>
</dbReference>
<organism evidence="5 6">
    <name type="scientific">Sediminicurvatus halobius</name>
    <dbReference type="NCBI Taxonomy" id="2182432"/>
    <lineage>
        <taxon>Bacteria</taxon>
        <taxon>Pseudomonadati</taxon>
        <taxon>Pseudomonadota</taxon>
        <taxon>Gammaproteobacteria</taxon>
        <taxon>Chromatiales</taxon>
        <taxon>Ectothiorhodospiraceae</taxon>
        <taxon>Sediminicurvatus</taxon>
    </lineage>
</organism>
<dbReference type="InterPro" id="IPR020084">
    <property type="entry name" value="NUDIX_hydrolase_CS"/>
</dbReference>
<dbReference type="PROSITE" id="PS51462">
    <property type="entry name" value="NUDIX"/>
    <property type="match status" value="1"/>
</dbReference>
<evidence type="ECO:0000256" key="3">
    <source>
        <dbReference type="RuleBase" id="RU003476"/>
    </source>
</evidence>
<reference evidence="5 6" key="1">
    <citation type="submission" date="2018-05" db="EMBL/GenBank/DDBJ databases">
        <title>Spiribacter halobius sp. nov., a moderately halophilic bacterium isolated from marine solar saltern.</title>
        <authorList>
            <person name="Zheng W.-S."/>
            <person name="Lu D.-C."/>
            <person name="Du Z.-J."/>
        </authorList>
    </citation>
    <scope>NUCLEOTIDE SEQUENCE [LARGE SCALE GENOMIC DNA]</scope>
    <source>
        <strain evidence="5 6">E85</strain>
    </source>
</reference>
<dbReference type="GO" id="GO:0006754">
    <property type="term" value="P:ATP biosynthetic process"/>
    <property type="evidence" value="ECO:0007669"/>
    <property type="project" value="TreeGrafter"/>
</dbReference>
<dbReference type="SUPFAM" id="SSF55811">
    <property type="entry name" value="Nudix"/>
    <property type="match status" value="1"/>
</dbReference>
<dbReference type="GO" id="GO:0006167">
    <property type="term" value="P:AMP biosynthetic process"/>
    <property type="evidence" value="ECO:0007669"/>
    <property type="project" value="TreeGrafter"/>
</dbReference>
<dbReference type="Pfam" id="PF00293">
    <property type="entry name" value="NUDIX"/>
    <property type="match status" value="1"/>
</dbReference>
<dbReference type="Proteomes" id="UP000245474">
    <property type="component" value="Unassembled WGS sequence"/>
</dbReference>
<keyword evidence="2 3" id="KW-0378">Hydrolase</keyword>
<dbReference type="InterPro" id="IPR000086">
    <property type="entry name" value="NUDIX_hydrolase_dom"/>
</dbReference>
<dbReference type="EMBL" id="QFFI01000004">
    <property type="protein sequence ID" value="PWG64977.1"/>
    <property type="molecule type" value="Genomic_DNA"/>
</dbReference>
<dbReference type="InterPro" id="IPR051325">
    <property type="entry name" value="Nudix_hydrolase_domain"/>
</dbReference>
<dbReference type="InterPro" id="IPR020476">
    <property type="entry name" value="Nudix_hydrolase"/>
</dbReference>
<dbReference type="GO" id="GO:0004081">
    <property type="term" value="F:bis(5'-nucleosyl)-tetraphosphatase (asymmetrical) activity"/>
    <property type="evidence" value="ECO:0007669"/>
    <property type="project" value="TreeGrafter"/>
</dbReference>
<accession>A0A2U2N7A6</accession>
<comment type="cofactor">
    <cofactor evidence="1">
        <name>Mg(2+)</name>
        <dbReference type="ChEBI" id="CHEBI:18420"/>
    </cofactor>
</comment>
<name>A0A2U2N7A6_9GAMM</name>